<protein>
    <submittedName>
        <fullName evidence="1">Uncharacterized protein</fullName>
    </submittedName>
</protein>
<proteinExistence type="predicted"/>
<comment type="caution">
    <text evidence="1">The sequence shown here is derived from an EMBL/GenBank/DDBJ whole genome shotgun (WGS) entry which is preliminary data.</text>
</comment>
<dbReference type="RefSeq" id="WP_004047456.1">
    <property type="nucleotide sequence ID" value="NZ_BDFM01000189.1"/>
</dbReference>
<sequence length="84" mass="9036">MKTVDLLGKTPSVTATVSRNQGLTKLEGADVALKHMTKVSESMSQAASLASLGKEFSESFIKASNLAAVGNFHIHLEPTWLFFI</sequence>
<dbReference type="Proteomes" id="UP000306855">
    <property type="component" value="Unassembled WGS sequence"/>
</dbReference>
<accession>A0A4S2ENF0</accession>
<name>A0A4S2ENF0_9LACO</name>
<evidence type="ECO:0000313" key="1">
    <source>
        <dbReference type="EMBL" id="TGY55904.1"/>
    </source>
</evidence>
<dbReference type="EMBL" id="SRYK01000015">
    <property type="protein sequence ID" value="TGY55904.1"/>
    <property type="molecule type" value="Genomic_DNA"/>
</dbReference>
<reference evidence="1 2" key="1">
    <citation type="submission" date="2019-04" db="EMBL/GenBank/DDBJ databases">
        <title>Microbes associate with the intestines of laboratory mice.</title>
        <authorList>
            <person name="Navarre W."/>
            <person name="Wong E."/>
            <person name="Huang K."/>
            <person name="Tropini C."/>
            <person name="Ng K."/>
            <person name="Yu B."/>
        </authorList>
    </citation>
    <scope>NUCLEOTIDE SEQUENCE [LARGE SCALE GENOMIC DNA]</scope>
    <source>
        <strain evidence="1 2">NM26_J9</strain>
    </source>
</reference>
<organism evidence="1 2">
    <name type="scientific">Ligilactobacillus murinus</name>
    <dbReference type="NCBI Taxonomy" id="1622"/>
    <lineage>
        <taxon>Bacteria</taxon>
        <taxon>Bacillati</taxon>
        <taxon>Bacillota</taxon>
        <taxon>Bacilli</taxon>
        <taxon>Lactobacillales</taxon>
        <taxon>Lactobacillaceae</taxon>
        <taxon>Ligilactobacillus</taxon>
    </lineage>
</organism>
<evidence type="ECO:0000313" key="2">
    <source>
        <dbReference type="Proteomes" id="UP000306855"/>
    </source>
</evidence>
<gene>
    <name evidence="1" type="ORF">E5340_04340</name>
</gene>
<dbReference type="AlphaFoldDB" id="A0A4S2ENF0"/>